<feature type="region of interest" description="Disordered" evidence="1">
    <location>
        <begin position="1"/>
        <end position="53"/>
    </location>
</feature>
<organism evidence="2 3">
    <name type="scientific">Trematosphaeria pertusa</name>
    <dbReference type="NCBI Taxonomy" id="390896"/>
    <lineage>
        <taxon>Eukaryota</taxon>
        <taxon>Fungi</taxon>
        <taxon>Dikarya</taxon>
        <taxon>Ascomycota</taxon>
        <taxon>Pezizomycotina</taxon>
        <taxon>Dothideomycetes</taxon>
        <taxon>Pleosporomycetidae</taxon>
        <taxon>Pleosporales</taxon>
        <taxon>Massarineae</taxon>
        <taxon>Trematosphaeriaceae</taxon>
        <taxon>Trematosphaeria</taxon>
    </lineage>
</organism>
<feature type="compositionally biased region" description="Low complexity" evidence="1">
    <location>
        <begin position="10"/>
        <end position="38"/>
    </location>
</feature>
<evidence type="ECO:0000256" key="1">
    <source>
        <dbReference type="SAM" id="MobiDB-lite"/>
    </source>
</evidence>
<dbReference type="GeneID" id="54578677"/>
<evidence type="ECO:0000313" key="2">
    <source>
        <dbReference type="EMBL" id="KAF2246482.1"/>
    </source>
</evidence>
<keyword evidence="3" id="KW-1185">Reference proteome</keyword>
<proteinExistence type="predicted"/>
<protein>
    <submittedName>
        <fullName evidence="2">Uncharacterized protein</fullName>
    </submittedName>
</protein>
<accession>A0A6A6I955</accession>
<name>A0A6A6I955_9PLEO</name>
<evidence type="ECO:0000313" key="3">
    <source>
        <dbReference type="Proteomes" id="UP000800094"/>
    </source>
</evidence>
<dbReference type="EMBL" id="ML987198">
    <property type="protein sequence ID" value="KAF2246482.1"/>
    <property type="molecule type" value="Genomic_DNA"/>
</dbReference>
<dbReference type="AlphaFoldDB" id="A0A6A6I955"/>
<gene>
    <name evidence="2" type="ORF">BU26DRAFT_47056</name>
</gene>
<sequence length="119" mass="12482">MQVSVGFAAGGAATPTSTSSSPAGVGYSRTRSVTRSPRPANPASIRAGMASDPTWFSSRRPLVRLFRTCLCRISRLRGLQPACFVPSCPIGLVCCRAHCPGRPETWALAAGGVPVPPWV</sequence>
<dbReference type="Proteomes" id="UP000800094">
    <property type="component" value="Unassembled WGS sequence"/>
</dbReference>
<dbReference type="RefSeq" id="XP_033681486.1">
    <property type="nucleotide sequence ID" value="XM_033825347.1"/>
</dbReference>
<reference evidence="2" key="1">
    <citation type="journal article" date="2020" name="Stud. Mycol.">
        <title>101 Dothideomycetes genomes: a test case for predicting lifestyles and emergence of pathogens.</title>
        <authorList>
            <person name="Haridas S."/>
            <person name="Albert R."/>
            <person name="Binder M."/>
            <person name="Bloem J."/>
            <person name="Labutti K."/>
            <person name="Salamov A."/>
            <person name="Andreopoulos B."/>
            <person name="Baker S."/>
            <person name="Barry K."/>
            <person name="Bills G."/>
            <person name="Bluhm B."/>
            <person name="Cannon C."/>
            <person name="Castanera R."/>
            <person name="Culley D."/>
            <person name="Daum C."/>
            <person name="Ezra D."/>
            <person name="Gonzalez J."/>
            <person name="Henrissat B."/>
            <person name="Kuo A."/>
            <person name="Liang C."/>
            <person name="Lipzen A."/>
            <person name="Lutzoni F."/>
            <person name="Magnuson J."/>
            <person name="Mondo S."/>
            <person name="Nolan M."/>
            <person name="Ohm R."/>
            <person name="Pangilinan J."/>
            <person name="Park H.-J."/>
            <person name="Ramirez L."/>
            <person name="Alfaro M."/>
            <person name="Sun H."/>
            <person name="Tritt A."/>
            <person name="Yoshinaga Y."/>
            <person name="Zwiers L.-H."/>
            <person name="Turgeon B."/>
            <person name="Goodwin S."/>
            <person name="Spatafora J."/>
            <person name="Crous P."/>
            <person name="Grigoriev I."/>
        </authorList>
    </citation>
    <scope>NUCLEOTIDE SEQUENCE</scope>
    <source>
        <strain evidence="2">CBS 122368</strain>
    </source>
</reference>